<reference evidence="3" key="1">
    <citation type="submission" date="2023-03" db="EMBL/GenBank/DDBJ databases">
        <title>Selenobaculum gbiensis gen. nov. sp. nov., a new bacterium isolated from the gut microbiota of IBD patient.</title>
        <authorList>
            <person name="Yeo S."/>
            <person name="Park H."/>
            <person name="Huh C.S."/>
        </authorList>
    </citation>
    <scope>NUCLEOTIDE SEQUENCE</scope>
    <source>
        <strain evidence="3">ICN-92133</strain>
    </source>
</reference>
<dbReference type="InterPro" id="IPR003010">
    <property type="entry name" value="C-N_Hydrolase"/>
</dbReference>
<name>A0A9Y2AGU5_9FIRM</name>
<dbReference type="EMBL" id="CP120678">
    <property type="protein sequence ID" value="WIW69824.1"/>
    <property type="molecule type" value="Genomic_DNA"/>
</dbReference>
<keyword evidence="4" id="KW-1185">Reference proteome</keyword>
<dbReference type="KEGG" id="sgbi:P3F81_07820"/>
<dbReference type="Proteomes" id="UP001243623">
    <property type="component" value="Chromosome"/>
</dbReference>
<dbReference type="InterPro" id="IPR050345">
    <property type="entry name" value="Aliph_Amidase/BUP"/>
</dbReference>
<dbReference type="Gene3D" id="3.60.110.10">
    <property type="entry name" value="Carbon-nitrogen hydrolase"/>
    <property type="match status" value="1"/>
</dbReference>
<dbReference type="PANTHER" id="PTHR43674">
    <property type="entry name" value="NITRILASE C965.09-RELATED"/>
    <property type="match status" value="1"/>
</dbReference>
<dbReference type="RefSeq" id="WP_309320258.1">
    <property type="nucleotide sequence ID" value="NZ_CP120678.1"/>
</dbReference>
<gene>
    <name evidence="3" type="ORF">P3F81_07820</name>
</gene>
<proteinExistence type="predicted"/>
<dbReference type="Pfam" id="PF00795">
    <property type="entry name" value="CN_hydrolase"/>
    <property type="match status" value="1"/>
</dbReference>
<evidence type="ECO:0000313" key="4">
    <source>
        <dbReference type="Proteomes" id="UP001243623"/>
    </source>
</evidence>
<dbReference type="InterPro" id="IPR036526">
    <property type="entry name" value="C-N_Hydrolase_sf"/>
</dbReference>
<evidence type="ECO:0000259" key="2">
    <source>
        <dbReference type="PROSITE" id="PS50263"/>
    </source>
</evidence>
<sequence>MKIALLHLNLSGGPQEKNLEVLCKSIKMAANSGAKWILTPEMALQGYFFTQLGREYVWEKEITNIIQPVLDLAKELQVTVFLGCGELDHDDGKKYNSCLIIDTKGEIIDKHRKLKIVGSATEGWSTAGKRLTCLRYEGVSIGVLVCADAWYGENGAQLGEMGAELILVIAAWPPGCGGPPEKAWERCSKMSGGRPVIVCNQTGNTRGMNCFIAKSAAIIDGELKFSYQGEAAILMMDFNKKEKVFTSTQFNIISFT</sequence>
<protein>
    <submittedName>
        <fullName evidence="3">Carbon-nitrogen hydrolase family protein</fullName>
    </submittedName>
</protein>
<dbReference type="PROSITE" id="PS50263">
    <property type="entry name" value="CN_HYDROLASE"/>
    <property type="match status" value="1"/>
</dbReference>
<keyword evidence="1 3" id="KW-0378">Hydrolase</keyword>
<accession>A0A9Y2AGU5</accession>
<dbReference type="PANTHER" id="PTHR43674:SF16">
    <property type="entry name" value="CARBON-NITROGEN FAMILY, PUTATIVE (AFU_ORTHOLOGUE AFUA_5G02350)-RELATED"/>
    <property type="match status" value="1"/>
</dbReference>
<dbReference type="CDD" id="cd07197">
    <property type="entry name" value="nitrilase"/>
    <property type="match status" value="1"/>
</dbReference>
<feature type="domain" description="CN hydrolase" evidence="2">
    <location>
        <begin position="1"/>
        <end position="256"/>
    </location>
</feature>
<dbReference type="SUPFAM" id="SSF56317">
    <property type="entry name" value="Carbon-nitrogen hydrolase"/>
    <property type="match status" value="1"/>
</dbReference>
<evidence type="ECO:0000313" key="3">
    <source>
        <dbReference type="EMBL" id="WIW69824.1"/>
    </source>
</evidence>
<organism evidence="3 4">
    <name type="scientific">Selenobaculum gibii</name>
    <dbReference type="NCBI Taxonomy" id="3054208"/>
    <lineage>
        <taxon>Bacteria</taxon>
        <taxon>Bacillati</taxon>
        <taxon>Bacillota</taxon>
        <taxon>Negativicutes</taxon>
        <taxon>Selenomonadales</taxon>
        <taxon>Selenomonadaceae</taxon>
        <taxon>Selenobaculum</taxon>
    </lineage>
</organism>
<evidence type="ECO:0000256" key="1">
    <source>
        <dbReference type="ARBA" id="ARBA00022801"/>
    </source>
</evidence>
<dbReference type="AlphaFoldDB" id="A0A9Y2AGU5"/>
<dbReference type="GO" id="GO:0016811">
    <property type="term" value="F:hydrolase activity, acting on carbon-nitrogen (but not peptide) bonds, in linear amides"/>
    <property type="evidence" value="ECO:0007669"/>
    <property type="project" value="TreeGrafter"/>
</dbReference>